<sequence>MSLTKTLFLSLLFGSLYVLAQEEPYVDPKDDPRTVTLKYIPNKPVAVAFGILYLAVAGGWSVFYAVGLFLRLAFAADTHNLGMFICMNTIVVLSPCAFIATVYMLLGRLALHLDADEYLLVKARIITKLFLTSDIITLLIQATGGAMVTNQDLSEIVGLIIQLISFIFYMAVYAVFIYRMMVNRPEECFFPRNKAGFFTHWTALAGSLTVSCIGILIRSVFRTIEHSQGYGGHLATTESYFYVLDALPLFIGIL</sequence>
<evidence type="ECO:0000256" key="4">
    <source>
        <dbReference type="ARBA" id="ARBA00023136"/>
    </source>
</evidence>
<dbReference type="RefSeq" id="XP_043181214.1">
    <property type="nucleotide sequence ID" value="XM_043325782.1"/>
</dbReference>
<feature type="transmembrane region" description="Helical" evidence="5">
    <location>
        <begin position="156"/>
        <end position="178"/>
    </location>
</feature>
<dbReference type="KEGG" id="rsx:RhiXN_05966"/>
<evidence type="ECO:0000313" key="7">
    <source>
        <dbReference type="EMBL" id="QRW20977.1"/>
    </source>
</evidence>
<proteinExistence type="predicted"/>
<dbReference type="EMBL" id="CP059663">
    <property type="protein sequence ID" value="QRW20977.1"/>
    <property type="molecule type" value="Genomic_DNA"/>
</dbReference>
<feature type="signal peptide" evidence="6">
    <location>
        <begin position="1"/>
        <end position="20"/>
    </location>
</feature>
<evidence type="ECO:0000256" key="2">
    <source>
        <dbReference type="ARBA" id="ARBA00022692"/>
    </source>
</evidence>
<keyword evidence="4 5" id="KW-0472">Membrane</keyword>
<evidence type="ECO:0000256" key="1">
    <source>
        <dbReference type="ARBA" id="ARBA00004141"/>
    </source>
</evidence>
<dbReference type="Proteomes" id="UP000650533">
    <property type="component" value="Chromosome 6"/>
</dbReference>
<feature type="transmembrane region" description="Helical" evidence="5">
    <location>
        <begin position="81"/>
        <end position="105"/>
    </location>
</feature>
<organism evidence="7 8">
    <name type="scientific">Rhizoctonia solani</name>
    <dbReference type="NCBI Taxonomy" id="456999"/>
    <lineage>
        <taxon>Eukaryota</taxon>
        <taxon>Fungi</taxon>
        <taxon>Dikarya</taxon>
        <taxon>Basidiomycota</taxon>
        <taxon>Agaricomycotina</taxon>
        <taxon>Agaricomycetes</taxon>
        <taxon>Cantharellales</taxon>
        <taxon>Ceratobasidiaceae</taxon>
        <taxon>Rhizoctonia</taxon>
    </lineage>
</organism>
<keyword evidence="3 5" id="KW-1133">Transmembrane helix</keyword>
<accession>A0A8H8NYA0</accession>
<evidence type="ECO:0000313" key="8">
    <source>
        <dbReference type="Proteomes" id="UP000650533"/>
    </source>
</evidence>
<dbReference type="InterPro" id="IPR007568">
    <property type="entry name" value="RTA1"/>
</dbReference>
<comment type="subcellular location">
    <subcellularLocation>
        <location evidence="1">Membrane</location>
        <topology evidence="1">Multi-pass membrane protein</topology>
    </subcellularLocation>
</comment>
<dbReference type="PANTHER" id="PTHR31465:SF1">
    <property type="entry name" value="PROTEIN RTA1-RELATED"/>
    <property type="match status" value="1"/>
</dbReference>
<dbReference type="AlphaFoldDB" id="A0A8H8NYA0"/>
<keyword evidence="6" id="KW-0732">Signal</keyword>
<evidence type="ECO:0000256" key="5">
    <source>
        <dbReference type="SAM" id="Phobius"/>
    </source>
</evidence>
<reference evidence="7" key="1">
    <citation type="submission" date="2020-05" db="EMBL/GenBank/DDBJ databases">
        <title>Evolutionary and genomic comparisons of hybrid uninucleate and nonhybrid Rhizoctonia fungi.</title>
        <authorList>
            <person name="Li C."/>
            <person name="Chen X."/>
        </authorList>
    </citation>
    <scope>NUCLEOTIDE SEQUENCE</scope>
    <source>
        <strain evidence="7">AG-1 IA</strain>
    </source>
</reference>
<feature type="transmembrane region" description="Helical" evidence="5">
    <location>
        <begin position="44"/>
        <end position="69"/>
    </location>
</feature>
<name>A0A8H8NYA0_9AGAM</name>
<evidence type="ECO:0000256" key="6">
    <source>
        <dbReference type="SAM" id="SignalP"/>
    </source>
</evidence>
<keyword evidence="2 5" id="KW-0812">Transmembrane</keyword>
<dbReference type="PANTHER" id="PTHR31465">
    <property type="entry name" value="PROTEIN RTA1-RELATED"/>
    <property type="match status" value="1"/>
</dbReference>
<protein>
    <submittedName>
        <fullName evidence="7">RTA1-like protein</fullName>
    </submittedName>
</protein>
<feature type="chain" id="PRO_5034233757" evidence="6">
    <location>
        <begin position="21"/>
        <end position="254"/>
    </location>
</feature>
<dbReference type="GO" id="GO:0016020">
    <property type="term" value="C:membrane"/>
    <property type="evidence" value="ECO:0007669"/>
    <property type="project" value="UniProtKB-SubCell"/>
</dbReference>
<dbReference type="Pfam" id="PF04479">
    <property type="entry name" value="RTA1"/>
    <property type="match status" value="1"/>
</dbReference>
<feature type="transmembrane region" description="Helical" evidence="5">
    <location>
        <begin position="198"/>
        <end position="217"/>
    </location>
</feature>
<dbReference type="GeneID" id="67028245"/>
<evidence type="ECO:0000256" key="3">
    <source>
        <dbReference type="ARBA" id="ARBA00022989"/>
    </source>
</evidence>
<gene>
    <name evidence="7" type="ORF">RhiXN_05966</name>
</gene>